<dbReference type="EMBL" id="AM920421">
    <property type="protein sequence ID" value="CAP79205.1"/>
    <property type="molecule type" value="Genomic_DNA"/>
</dbReference>
<dbReference type="Gene3D" id="1.25.40.20">
    <property type="entry name" value="Ankyrin repeat-containing domain"/>
    <property type="match status" value="2"/>
</dbReference>
<dbReference type="InterPro" id="IPR002110">
    <property type="entry name" value="Ankyrin_rpt"/>
</dbReference>
<evidence type="ECO:0000256" key="1">
    <source>
        <dbReference type="ARBA" id="ARBA00022737"/>
    </source>
</evidence>
<dbReference type="VEuPathDB" id="FungiDB:PCH_Pc06g02120"/>
<dbReference type="PANTHER" id="PTHR24180">
    <property type="entry name" value="CYCLIN-DEPENDENT KINASE INHIBITOR 2C-RELATED"/>
    <property type="match status" value="1"/>
</dbReference>
<protein>
    <submittedName>
        <fullName evidence="5">Pc06g02120 protein</fullName>
    </submittedName>
</protein>
<dbReference type="CDD" id="cd00180">
    <property type="entry name" value="PKc"/>
    <property type="match status" value="1"/>
</dbReference>
<dbReference type="PROSITE" id="PS50011">
    <property type="entry name" value="PROTEIN_KINASE_DOM"/>
    <property type="match status" value="1"/>
</dbReference>
<dbReference type="PROSITE" id="PS00108">
    <property type="entry name" value="PROTEIN_KINASE_ST"/>
    <property type="match status" value="1"/>
</dbReference>
<dbReference type="PROSITE" id="PS50088">
    <property type="entry name" value="ANK_REPEAT"/>
    <property type="match status" value="3"/>
</dbReference>
<accession>B6GWB3</accession>
<dbReference type="eggNOG" id="KOG4177">
    <property type="taxonomic scope" value="Eukaryota"/>
</dbReference>
<dbReference type="InterPro" id="IPR000719">
    <property type="entry name" value="Prot_kinase_dom"/>
</dbReference>
<dbReference type="eggNOG" id="KOG0659">
    <property type="taxonomic scope" value="Eukaryota"/>
</dbReference>
<keyword evidence="2 3" id="KW-0040">ANK repeat</keyword>
<evidence type="ECO:0000313" key="6">
    <source>
        <dbReference type="Proteomes" id="UP000000724"/>
    </source>
</evidence>
<dbReference type="SMART" id="SM00220">
    <property type="entry name" value="S_TKc"/>
    <property type="match status" value="1"/>
</dbReference>
<name>B6GWB3_PENRW</name>
<dbReference type="GO" id="GO:0004672">
    <property type="term" value="F:protein kinase activity"/>
    <property type="evidence" value="ECO:0007669"/>
    <property type="project" value="InterPro"/>
</dbReference>
<evidence type="ECO:0000259" key="4">
    <source>
        <dbReference type="PROSITE" id="PS50011"/>
    </source>
</evidence>
<feature type="repeat" description="ANK" evidence="3">
    <location>
        <begin position="421"/>
        <end position="453"/>
    </location>
</feature>
<dbReference type="InterPro" id="IPR051637">
    <property type="entry name" value="Ank_repeat_dom-contain_49"/>
</dbReference>
<dbReference type="SUPFAM" id="SSF48403">
    <property type="entry name" value="Ankyrin repeat"/>
    <property type="match status" value="1"/>
</dbReference>
<gene>
    <name evidence="5" type="ORF">Pc06g02120</name>
    <name evidence="5" type="ORF">PCH_Pc06g02120</name>
</gene>
<sequence>MRREMHLFSDSCEWPEVKHFAVKAPHLSQLMGVCISRRNDELYQPREYKEDCEIPFAPDGNAPLICDCVERVKGTSGPFRGLKCVRKTIITPSGEDSSSQDDKKRKLIQEAKILHYARHHHVIRLIHTYFKKANEEEIKFAVIMDRADGNLHEYLKPGKTPSKRWFGCLIGVIHHIHTLGIRHRDIKPSNILIKDQQVLLADFGISQMGLGKTMPTTNLQRNSQRTREYCAPEVDEGRTRGRSADIFSLGAVFLEMLVAHTYPDGYKELGEVLKTSSSQTSSYAKNILEIHEWIHKNLHPIDWQATILSSCQRMLHPDRSQRPVAEELDSIWSSFSASGECMACNCESVAAMTEDNKLVEACTRGSKDDVERLLKAGADPNTISAIHHAAAPLHCAARNGHEDVIKLLLKNGANVNAKDENEQTALHGAAGQGCESIIRVLLEGNAEVDTEDLDGDTAFHFAARRDHFNVLDLLERH</sequence>
<reference evidence="5 6" key="1">
    <citation type="journal article" date="2008" name="Nat. Biotechnol.">
        <title>Genome sequencing and analysis of the filamentous fungus Penicillium chrysogenum.</title>
        <authorList>
            <person name="van den Berg M.A."/>
            <person name="Albang R."/>
            <person name="Albermann K."/>
            <person name="Badger J.H."/>
            <person name="Daran J.-M."/>
            <person name="Driessen A.J.M."/>
            <person name="Garcia-Estrada C."/>
            <person name="Fedorova N.D."/>
            <person name="Harris D.M."/>
            <person name="Heijne W.H.M."/>
            <person name="Joardar V.S."/>
            <person name="Kiel J.A.K.W."/>
            <person name="Kovalchuk A."/>
            <person name="Martin J.F."/>
            <person name="Nierman W.C."/>
            <person name="Nijland J.G."/>
            <person name="Pronk J.T."/>
            <person name="Roubos J.A."/>
            <person name="van der Klei I.J."/>
            <person name="van Peij N.N.M.E."/>
            <person name="Veenhuis M."/>
            <person name="von Doehren H."/>
            <person name="Wagner C."/>
            <person name="Wortman J.R."/>
            <person name="Bovenberg R.A.L."/>
        </authorList>
    </citation>
    <scope>NUCLEOTIDE SEQUENCE [LARGE SCALE GENOMIC DNA]</scope>
    <source>
        <strain evidence="6">ATCC 28089 / DSM 1075 / NRRL 1951 / Wisconsin 54-1255</strain>
    </source>
</reference>
<dbReference type="OrthoDB" id="5422826at2759"/>
<keyword evidence="1" id="KW-0677">Repeat</keyword>
<dbReference type="InterPro" id="IPR036770">
    <property type="entry name" value="Ankyrin_rpt-contain_sf"/>
</dbReference>
<dbReference type="Pfam" id="PF12796">
    <property type="entry name" value="Ank_2"/>
    <property type="match status" value="1"/>
</dbReference>
<dbReference type="PANTHER" id="PTHR24180:SF45">
    <property type="entry name" value="POLY [ADP-RIBOSE] POLYMERASE TANKYRASE"/>
    <property type="match status" value="1"/>
</dbReference>
<dbReference type="GO" id="GO:0005524">
    <property type="term" value="F:ATP binding"/>
    <property type="evidence" value="ECO:0007669"/>
    <property type="project" value="InterPro"/>
</dbReference>
<feature type="domain" description="Protein kinase" evidence="4">
    <location>
        <begin position="51"/>
        <end position="336"/>
    </location>
</feature>
<dbReference type="Gene3D" id="1.10.510.10">
    <property type="entry name" value="Transferase(Phosphotransferase) domain 1"/>
    <property type="match status" value="1"/>
</dbReference>
<dbReference type="AlphaFoldDB" id="B6GWB3"/>
<dbReference type="InterPro" id="IPR008271">
    <property type="entry name" value="Ser/Thr_kinase_AS"/>
</dbReference>
<organism evidence="5 6">
    <name type="scientific">Penicillium rubens (strain ATCC 28089 / DSM 1075 / NRRL 1951 / Wisconsin 54-1255)</name>
    <name type="common">Penicillium chrysogenum</name>
    <dbReference type="NCBI Taxonomy" id="500485"/>
    <lineage>
        <taxon>Eukaryota</taxon>
        <taxon>Fungi</taxon>
        <taxon>Dikarya</taxon>
        <taxon>Ascomycota</taxon>
        <taxon>Pezizomycotina</taxon>
        <taxon>Eurotiomycetes</taxon>
        <taxon>Eurotiomycetidae</taxon>
        <taxon>Eurotiales</taxon>
        <taxon>Aspergillaceae</taxon>
        <taxon>Penicillium</taxon>
        <taxon>Penicillium chrysogenum species complex</taxon>
    </lineage>
</organism>
<keyword evidence="6" id="KW-1185">Reference proteome</keyword>
<dbReference type="PROSITE" id="PS50297">
    <property type="entry name" value="ANK_REP_REGION"/>
    <property type="match status" value="3"/>
</dbReference>
<dbReference type="OMA" id="FGISQMG"/>
<dbReference type="SUPFAM" id="SSF56112">
    <property type="entry name" value="Protein kinase-like (PK-like)"/>
    <property type="match status" value="1"/>
</dbReference>
<dbReference type="Proteomes" id="UP000000724">
    <property type="component" value="Contig Pc00c06"/>
</dbReference>
<dbReference type="SMART" id="SM00248">
    <property type="entry name" value="ANK"/>
    <property type="match status" value="3"/>
</dbReference>
<dbReference type="BioCyc" id="PCHR:PC06G02120-MONOMER"/>
<evidence type="ECO:0000313" key="5">
    <source>
        <dbReference type="EMBL" id="CAP79205.1"/>
    </source>
</evidence>
<feature type="repeat" description="ANK" evidence="3">
    <location>
        <begin position="388"/>
        <end position="420"/>
    </location>
</feature>
<evidence type="ECO:0000256" key="2">
    <source>
        <dbReference type="ARBA" id="ARBA00023043"/>
    </source>
</evidence>
<dbReference type="HOGENOM" id="CLU_490124_0_0_1"/>
<dbReference type="STRING" id="500485.B6GWB3"/>
<proteinExistence type="predicted"/>
<feature type="repeat" description="ANK" evidence="3">
    <location>
        <begin position="454"/>
        <end position="477"/>
    </location>
</feature>
<evidence type="ECO:0000256" key="3">
    <source>
        <dbReference type="PROSITE-ProRule" id="PRU00023"/>
    </source>
</evidence>
<dbReference type="InterPro" id="IPR011009">
    <property type="entry name" value="Kinase-like_dom_sf"/>
</dbReference>
<dbReference type="Pfam" id="PF00069">
    <property type="entry name" value="Pkinase"/>
    <property type="match status" value="1"/>
</dbReference>